<comment type="caution">
    <text evidence="2">The sequence shown here is derived from an EMBL/GenBank/DDBJ whole genome shotgun (WGS) entry which is preliminary data.</text>
</comment>
<protein>
    <recommendedName>
        <fullName evidence="1">TIR domain-containing protein</fullName>
    </recommendedName>
</protein>
<dbReference type="Pfam" id="PF00931">
    <property type="entry name" value="NB-ARC"/>
    <property type="match status" value="1"/>
</dbReference>
<dbReference type="SMART" id="SM00255">
    <property type="entry name" value="TIR"/>
    <property type="match status" value="1"/>
</dbReference>
<dbReference type="OMA" id="YVESAWC"/>
<reference evidence="2 3" key="1">
    <citation type="journal article" date="2021" name="Nat. Plants">
        <title>The Taxus genome provides insights into paclitaxel biosynthesis.</title>
        <authorList>
            <person name="Xiong X."/>
            <person name="Gou J."/>
            <person name="Liao Q."/>
            <person name="Li Y."/>
            <person name="Zhou Q."/>
            <person name="Bi G."/>
            <person name="Li C."/>
            <person name="Du R."/>
            <person name="Wang X."/>
            <person name="Sun T."/>
            <person name="Guo L."/>
            <person name="Liang H."/>
            <person name="Lu P."/>
            <person name="Wu Y."/>
            <person name="Zhang Z."/>
            <person name="Ro D.K."/>
            <person name="Shang Y."/>
            <person name="Huang S."/>
            <person name="Yan J."/>
        </authorList>
    </citation>
    <scope>NUCLEOTIDE SEQUENCE [LARGE SCALE GENOMIC DNA]</scope>
    <source>
        <strain evidence="2">Ta-2019</strain>
    </source>
</reference>
<dbReference type="GO" id="GO:0006952">
    <property type="term" value="P:defense response"/>
    <property type="evidence" value="ECO:0007669"/>
    <property type="project" value="InterPro"/>
</dbReference>
<dbReference type="InterPro" id="IPR027417">
    <property type="entry name" value="P-loop_NTPase"/>
</dbReference>
<evidence type="ECO:0000313" key="2">
    <source>
        <dbReference type="EMBL" id="KAH9303665.1"/>
    </source>
</evidence>
<dbReference type="AlphaFoldDB" id="A0AA38CN86"/>
<dbReference type="PANTHER" id="PTHR11017">
    <property type="entry name" value="LEUCINE-RICH REPEAT-CONTAINING PROTEIN"/>
    <property type="match status" value="1"/>
</dbReference>
<dbReference type="InterPro" id="IPR035897">
    <property type="entry name" value="Toll_tir_struct_dom_sf"/>
</dbReference>
<dbReference type="GO" id="GO:0007165">
    <property type="term" value="P:signal transduction"/>
    <property type="evidence" value="ECO:0007669"/>
    <property type="project" value="InterPro"/>
</dbReference>
<dbReference type="PANTHER" id="PTHR11017:SF385">
    <property type="entry name" value="DISEASE RESISTANCE PROTEIN (TIR-NBS-LRR CLASS)-RELATED"/>
    <property type="match status" value="1"/>
</dbReference>
<accession>A0AA38CN86</accession>
<dbReference type="Gene3D" id="3.40.50.10140">
    <property type="entry name" value="Toll/interleukin-1 receptor homology (TIR) domain"/>
    <property type="match status" value="1"/>
</dbReference>
<dbReference type="SUPFAM" id="SSF52540">
    <property type="entry name" value="P-loop containing nucleoside triphosphate hydrolases"/>
    <property type="match status" value="1"/>
</dbReference>
<organism evidence="2 3">
    <name type="scientific">Taxus chinensis</name>
    <name type="common">Chinese yew</name>
    <name type="synonym">Taxus wallichiana var. chinensis</name>
    <dbReference type="NCBI Taxonomy" id="29808"/>
    <lineage>
        <taxon>Eukaryota</taxon>
        <taxon>Viridiplantae</taxon>
        <taxon>Streptophyta</taxon>
        <taxon>Embryophyta</taxon>
        <taxon>Tracheophyta</taxon>
        <taxon>Spermatophyta</taxon>
        <taxon>Pinopsida</taxon>
        <taxon>Pinidae</taxon>
        <taxon>Conifers II</taxon>
        <taxon>Cupressales</taxon>
        <taxon>Taxaceae</taxon>
        <taxon>Taxus</taxon>
    </lineage>
</organism>
<name>A0AA38CN86_TAXCH</name>
<dbReference type="GO" id="GO:0043531">
    <property type="term" value="F:ADP binding"/>
    <property type="evidence" value="ECO:0007669"/>
    <property type="project" value="InterPro"/>
</dbReference>
<feature type="domain" description="TIR" evidence="1">
    <location>
        <begin position="6"/>
        <end position="168"/>
    </location>
</feature>
<evidence type="ECO:0000313" key="3">
    <source>
        <dbReference type="Proteomes" id="UP000824469"/>
    </source>
</evidence>
<dbReference type="InterPro" id="IPR002182">
    <property type="entry name" value="NB-ARC"/>
</dbReference>
<dbReference type="SUPFAM" id="SSF52200">
    <property type="entry name" value="Toll/Interleukin receptor TIR domain"/>
    <property type="match status" value="1"/>
</dbReference>
<keyword evidence="3" id="KW-1185">Reference proteome</keyword>
<dbReference type="InterPro" id="IPR000157">
    <property type="entry name" value="TIR_dom"/>
</dbReference>
<gene>
    <name evidence="2" type="ORF">KI387_008069</name>
</gene>
<evidence type="ECO:0000259" key="1">
    <source>
        <dbReference type="PROSITE" id="PS50104"/>
    </source>
</evidence>
<sequence>MEEVFPSFHIFINHRGPDVKKTLASLIHRDLNKFGLRVFLDKQELQMGYLLTPTITEAITSASVNIAIFSPRYVESAWCLNELLCMLDCHGAKIIPIFYDIQPSHLRHIDNGPYAAAFRKHRENGRVEISVVEKWVNALDKVAEISGLEFRKDNDDLGEFLDIVVDVVLKEVKLEPLDVVVYPVGLSQAAEHFHNEVLKHTESSDVITVGIVGLEGSGKSTLVTHLYNSKRSEFKRSCFISDVRKRDLASLQQTLLADLLGYGKLHIENTRQGRSLLRESLRGFPRVLIVFDDG</sequence>
<dbReference type="EMBL" id="JAHRHJ020000008">
    <property type="protein sequence ID" value="KAH9303665.1"/>
    <property type="molecule type" value="Genomic_DNA"/>
</dbReference>
<dbReference type="Proteomes" id="UP000824469">
    <property type="component" value="Unassembled WGS sequence"/>
</dbReference>
<proteinExistence type="predicted"/>
<dbReference type="PROSITE" id="PS50104">
    <property type="entry name" value="TIR"/>
    <property type="match status" value="1"/>
</dbReference>
<dbReference type="Gene3D" id="3.40.50.300">
    <property type="entry name" value="P-loop containing nucleotide triphosphate hydrolases"/>
    <property type="match status" value="1"/>
</dbReference>
<dbReference type="InterPro" id="IPR044974">
    <property type="entry name" value="Disease_R_plants"/>
</dbReference>
<dbReference type="Pfam" id="PF01582">
    <property type="entry name" value="TIR"/>
    <property type="match status" value="1"/>
</dbReference>